<sequence>MRFRRAEAALLLVDYQRGFLDPEGFVAAQGRDVSACAEAARQGSALARAARAVGMPVIWTRHVLRADHADGGLLTTELRPRLGELRALAAGSADVALPEEAGVQPGDVVLDKPRYSAFFGTALDVVLATRGIRALMVGGVTTSMCVESSVRDAAQRDLRCFVVRDAVADFDEARHAASLSAMQFGFARIIGANQAADAIAAGEAEFPLD</sequence>
<reference evidence="3" key="1">
    <citation type="journal article" date="2019" name="Int. J. Syst. Evol. Microbiol.">
        <title>The Global Catalogue of Microorganisms (GCM) 10K type strain sequencing project: providing services to taxonomists for standard genome sequencing and annotation.</title>
        <authorList>
            <consortium name="The Broad Institute Genomics Platform"/>
            <consortium name="The Broad Institute Genome Sequencing Center for Infectious Disease"/>
            <person name="Wu L."/>
            <person name="Ma J."/>
        </authorList>
    </citation>
    <scope>NUCLEOTIDE SEQUENCE [LARGE SCALE GENOMIC DNA]</scope>
    <source>
        <strain evidence="3">CGMCC 1.16855</strain>
    </source>
</reference>
<dbReference type="Pfam" id="PF00857">
    <property type="entry name" value="Isochorismatase"/>
    <property type="match status" value="1"/>
</dbReference>
<accession>A0ABV7C355</accession>
<keyword evidence="2" id="KW-0378">Hydrolase</keyword>
<dbReference type="RefSeq" id="WP_216839590.1">
    <property type="nucleotide sequence ID" value="NZ_JAFNJS010000009.1"/>
</dbReference>
<keyword evidence="3" id="KW-1185">Reference proteome</keyword>
<name>A0ABV7C355_9PROT</name>
<dbReference type="CDD" id="cd00431">
    <property type="entry name" value="cysteine_hydrolases"/>
    <property type="match status" value="1"/>
</dbReference>
<protein>
    <submittedName>
        <fullName evidence="2">Cysteine hydrolase family protein</fullName>
    </submittedName>
</protein>
<dbReference type="GO" id="GO:0016787">
    <property type="term" value="F:hydrolase activity"/>
    <property type="evidence" value="ECO:0007669"/>
    <property type="project" value="UniProtKB-KW"/>
</dbReference>
<evidence type="ECO:0000313" key="2">
    <source>
        <dbReference type="EMBL" id="MFC3003153.1"/>
    </source>
</evidence>
<dbReference type="InterPro" id="IPR050272">
    <property type="entry name" value="Isochorismatase-like_hydrls"/>
</dbReference>
<evidence type="ECO:0000313" key="3">
    <source>
        <dbReference type="Proteomes" id="UP001595420"/>
    </source>
</evidence>
<gene>
    <name evidence="2" type="ORF">ACFOD3_24880</name>
</gene>
<proteinExistence type="predicted"/>
<feature type="domain" description="Isochorismatase-like" evidence="1">
    <location>
        <begin position="8"/>
        <end position="193"/>
    </location>
</feature>
<dbReference type="Proteomes" id="UP001595420">
    <property type="component" value="Unassembled WGS sequence"/>
</dbReference>
<dbReference type="InterPro" id="IPR000868">
    <property type="entry name" value="Isochorismatase-like_dom"/>
</dbReference>
<comment type="caution">
    <text evidence="2">The sequence shown here is derived from an EMBL/GenBank/DDBJ whole genome shotgun (WGS) entry which is preliminary data.</text>
</comment>
<organism evidence="2 3">
    <name type="scientific">Falsiroseomonas tokyonensis</name>
    <dbReference type="NCBI Taxonomy" id="430521"/>
    <lineage>
        <taxon>Bacteria</taxon>
        <taxon>Pseudomonadati</taxon>
        <taxon>Pseudomonadota</taxon>
        <taxon>Alphaproteobacteria</taxon>
        <taxon>Acetobacterales</taxon>
        <taxon>Roseomonadaceae</taxon>
        <taxon>Falsiroseomonas</taxon>
    </lineage>
</organism>
<dbReference type="PANTHER" id="PTHR43540:SF6">
    <property type="entry name" value="ISOCHORISMATASE-LIKE DOMAIN-CONTAINING PROTEIN"/>
    <property type="match status" value="1"/>
</dbReference>
<dbReference type="EMBL" id="JBHRSB010000009">
    <property type="protein sequence ID" value="MFC3003153.1"/>
    <property type="molecule type" value="Genomic_DNA"/>
</dbReference>
<dbReference type="PANTHER" id="PTHR43540">
    <property type="entry name" value="PEROXYUREIDOACRYLATE/UREIDOACRYLATE AMIDOHYDROLASE-RELATED"/>
    <property type="match status" value="1"/>
</dbReference>
<evidence type="ECO:0000259" key="1">
    <source>
        <dbReference type="Pfam" id="PF00857"/>
    </source>
</evidence>